<gene>
    <name evidence="1" type="ORF">AVEN_233744_1</name>
</gene>
<sequence>TVEGKTDIQELVGLCNEADNNNYRIAGPSKNIPSPFKRALFWLQKEDDKIRNVDGADRVKLVFHPSVLKFFYESILIDRWHMVEVCLREAKLSKEDGERLKKAFLKCNGIGRIEWENRKLKRFFDFLDETNESADKEKKAQKRKLENCCAE</sequence>
<protein>
    <submittedName>
        <fullName evidence="1">Uncharacterized protein</fullName>
    </submittedName>
</protein>
<name>A0A4Y1ZW86_ARAVE</name>
<feature type="non-terminal residue" evidence="1">
    <location>
        <position position="1"/>
    </location>
</feature>
<proteinExistence type="predicted"/>
<dbReference type="Proteomes" id="UP000499080">
    <property type="component" value="Unassembled WGS sequence"/>
</dbReference>
<organism evidence="1 2">
    <name type="scientific">Araneus ventricosus</name>
    <name type="common">Orbweaver spider</name>
    <name type="synonym">Epeira ventricosa</name>
    <dbReference type="NCBI Taxonomy" id="182803"/>
    <lineage>
        <taxon>Eukaryota</taxon>
        <taxon>Metazoa</taxon>
        <taxon>Ecdysozoa</taxon>
        <taxon>Arthropoda</taxon>
        <taxon>Chelicerata</taxon>
        <taxon>Arachnida</taxon>
        <taxon>Araneae</taxon>
        <taxon>Araneomorphae</taxon>
        <taxon>Entelegynae</taxon>
        <taxon>Araneoidea</taxon>
        <taxon>Araneidae</taxon>
        <taxon>Araneus</taxon>
    </lineage>
</organism>
<accession>A0A4Y1ZW86</accession>
<dbReference type="AlphaFoldDB" id="A0A4Y1ZW86"/>
<dbReference type="EMBL" id="BGPR01153987">
    <property type="protein sequence ID" value="GBL70027.1"/>
    <property type="molecule type" value="Genomic_DNA"/>
</dbReference>
<evidence type="ECO:0000313" key="2">
    <source>
        <dbReference type="Proteomes" id="UP000499080"/>
    </source>
</evidence>
<evidence type="ECO:0000313" key="1">
    <source>
        <dbReference type="EMBL" id="GBL70027.1"/>
    </source>
</evidence>
<keyword evidence="2" id="KW-1185">Reference proteome</keyword>
<comment type="caution">
    <text evidence="1">The sequence shown here is derived from an EMBL/GenBank/DDBJ whole genome shotgun (WGS) entry which is preliminary data.</text>
</comment>
<reference evidence="1 2" key="1">
    <citation type="journal article" date="2019" name="Sci. Rep.">
        <title>Orb-weaving spider Araneus ventricosus genome elucidates the spidroin gene catalogue.</title>
        <authorList>
            <person name="Kono N."/>
            <person name="Nakamura H."/>
            <person name="Ohtoshi R."/>
            <person name="Moran D.A.P."/>
            <person name="Shinohara A."/>
            <person name="Yoshida Y."/>
            <person name="Fujiwara M."/>
            <person name="Mori M."/>
            <person name="Tomita M."/>
            <person name="Arakawa K."/>
        </authorList>
    </citation>
    <scope>NUCLEOTIDE SEQUENCE [LARGE SCALE GENOMIC DNA]</scope>
</reference>